<gene>
    <name evidence="2" type="ORF">AB6A40_002534</name>
</gene>
<sequence>MSSNTTSTVQTTAGTSRKLLVDTAVRQGSVLGPVLFNYVIDEVMQTATQDYATDILLYLAEKEQTDLEYADGIALVADNPTELQKAVMDTSECVFL</sequence>
<proteinExistence type="predicted"/>
<feature type="domain" description="Reverse transcriptase" evidence="1">
    <location>
        <begin position="16"/>
        <end position="92"/>
    </location>
</feature>
<protein>
    <recommendedName>
        <fullName evidence="1">Reverse transcriptase domain-containing protein</fullName>
    </recommendedName>
</protein>
<comment type="caution">
    <text evidence="2">The sequence shown here is derived from an EMBL/GenBank/DDBJ whole genome shotgun (WGS) entry which is preliminary data.</text>
</comment>
<dbReference type="EMBL" id="JBGFUD010001147">
    <property type="protein sequence ID" value="MFH4975825.1"/>
    <property type="molecule type" value="Genomic_DNA"/>
</dbReference>
<accession>A0ABD6EHN3</accession>
<evidence type="ECO:0000259" key="1">
    <source>
        <dbReference type="Pfam" id="PF00078"/>
    </source>
</evidence>
<evidence type="ECO:0000313" key="2">
    <source>
        <dbReference type="EMBL" id="MFH4975825.1"/>
    </source>
</evidence>
<organism evidence="2 3">
    <name type="scientific">Gnathostoma spinigerum</name>
    <dbReference type="NCBI Taxonomy" id="75299"/>
    <lineage>
        <taxon>Eukaryota</taxon>
        <taxon>Metazoa</taxon>
        <taxon>Ecdysozoa</taxon>
        <taxon>Nematoda</taxon>
        <taxon>Chromadorea</taxon>
        <taxon>Rhabditida</taxon>
        <taxon>Spirurina</taxon>
        <taxon>Gnathostomatomorpha</taxon>
        <taxon>Gnathostomatoidea</taxon>
        <taxon>Gnathostomatidae</taxon>
        <taxon>Gnathostoma</taxon>
    </lineage>
</organism>
<dbReference type="Pfam" id="PF00078">
    <property type="entry name" value="RVT_1"/>
    <property type="match status" value="1"/>
</dbReference>
<name>A0ABD6EHN3_9BILA</name>
<dbReference type="AlphaFoldDB" id="A0ABD6EHN3"/>
<dbReference type="Proteomes" id="UP001608902">
    <property type="component" value="Unassembled WGS sequence"/>
</dbReference>
<evidence type="ECO:0000313" key="3">
    <source>
        <dbReference type="Proteomes" id="UP001608902"/>
    </source>
</evidence>
<keyword evidence="3" id="KW-1185">Reference proteome</keyword>
<dbReference type="InterPro" id="IPR000477">
    <property type="entry name" value="RT_dom"/>
</dbReference>
<reference evidence="2 3" key="1">
    <citation type="submission" date="2024-08" db="EMBL/GenBank/DDBJ databases">
        <title>Gnathostoma spinigerum genome.</title>
        <authorList>
            <person name="Gonzalez-Bertolin B."/>
            <person name="Monzon S."/>
            <person name="Zaballos A."/>
            <person name="Jimenez P."/>
            <person name="Dekumyoy P."/>
            <person name="Varona S."/>
            <person name="Cuesta I."/>
            <person name="Sumanam S."/>
            <person name="Adisakwattana P."/>
            <person name="Gasser R.B."/>
            <person name="Hernandez-Gonzalez A."/>
            <person name="Young N.D."/>
            <person name="Perteguer M.J."/>
        </authorList>
    </citation>
    <scope>NUCLEOTIDE SEQUENCE [LARGE SCALE GENOMIC DNA]</scope>
    <source>
        <strain evidence="2">AL3</strain>
        <tissue evidence="2">Liver</tissue>
    </source>
</reference>